<organism evidence="2">
    <name type="scientific">Arion vulgaris</name>
    <dbReference type="NCBI Taxonomy" id="1028688"/>
    <lineage>
        <taxon>Eukaryota</taxon>
        <taxon>Metazoa</taxon>
        <taxon>Spiralia</taxon>
        <taxon>Lophotrochozoa</taxon>
        <taxon>Mollusca</taxon>
        <taxon>Gastropoda</taxon>
        <taxon>Heterobranchia</taxon>
        <taxon>Euthyneura</taxon>
        <taxon>Panpulmonata</taxon>
        <taxon>Eupulmonata</taxon>
        <taxon>Stylommatophora</taxon>
        <taxon>Helicina</taxon>
        <taxon>Arionoidea</taxon>
        <taxon>Arionidae</taxon>
        <taxon>Arion</taxon>
    </lineage>
</organism>
<feature type="non-terminal residue" evidence="2">
    <location>
        <position position="1"/>
    </location>
</feature>
<feature type="compositionally biased region" description="Acidic residues" evidence="1">
    <location>
        <begin position="69"/>
        <end position="92"/>
    </location>
</feature>
<name>A0A0B6ZAA2_9EUPU</name>
<proteinExistence type="predicted"/>
<accession>A0A0B6ZAA2</accession>
<reference evidence="2" key="1">
    <citation type="submission" date="2014-12" db="EMBL/GenBank/DDBJ databases">
        <title>Insight into the proteome of Arion vulgaris.</title>
        <authorList>
            <person name="Aradska J."/>
            <person name="Bulat T."/>
            <person name="Smidak R."/>
            <person name="Sarate P."/>
            <person name="Gangsoo J."/>
            <person name="Sialana F."/>
            <person name="Bilban M."/>
            <person name="Lubec G."/>
        </authorList>
    </citation>
    <scope>NUCLEOTIDE SEQUENCE</scope>
    <source>
        <tissue evidence="2">Skin</tissue>
    </source>
</reference>
<dbReference type="EMBL" id="HACG01017780">
    <property type="protein sequence ID" value="CEK64645.1"/>
    <property type="molecule type" value="Transcribed_RNA"/>
</dbReference>
<feature type="compositionally biased region" description="Polar residues" evidence="1">
    <location>
        <begin position="23"/>
        <end position="38"/>
    </location>
</feature>
<feature type="compositionally biased region" description="Polar residues" evidence="1">
    <location>
        <begin position="110"/>
        <end position="120"/>
    </location>
</feature>
<evidence type="ECO:0000256" key="1">
    <source>
        <dbReference type="SAM" id="MobiDB-lite"/>
    </source>
</evidence>
<gene>
    <name evidence="2" type="primary">ORF52417</name>
</gene>
<dbReference type="AlphaFoldDB" id="A0A0B6ZAA2"/>
<sequence length="120" mass="13381">RVSHIDSIHSQNYNLGDDIFSHHATQSHDPNSRSQSVTFGRHSQQLSPSSLGGGGSDGHHTGQKSSYEDKDDDDVDNNIDNVDDGEDEEDNGASERHHRVIDKERIKNWLESQSNISTED</sequence>
<evidence type="ECO:0000313" key="2">
    <source>
        <dbReference type="EMBL" id="CEK64645.1"/>
    </source>
</evidence>
<feature type="region of interest" description="Disordered" evidence="1">
    <location>
        <begin position="1"/>
        <end position="120"/>
    </location>
</feature>
<protein>
    <submittedName>
        <fullName evidence="2">Uncharacterized protein</fullName>
    </submittedName>
</protein>